<name>A0ABV2R7L3_9CAUL</name>
<keyword evidence="3" id="KW-0812">Transmembrane</keyword>
<keyword evidence="3" id="KW-1133">Transmembrane helix</keyword>
<keyword evidence="3" id="KW-0472">Membrane</keyword>
<comment type="caution">
    <text evidence="4">The sequence shown here is derived from an EMBL/GenBank/DDBJ whole genome shotgun (WGS) entry which is preliminary data.</text>
</comment>
<feature type="transmembrane region" description="Helical" evidence="3">
    <location>
        <begin position="149"/>
        <end position="168"/>
    </location>
</feature>
<proteinExistence type="inferred from homology"/>
<dbReference type="PANTHER" id="PTHR30531:SF14">
    <property type="entry name" value="SURFACE PRESENTATION OF ANTIGENS PROTEIN SPAS"/>
    <property type="match status" value="1"/>
</dbReference>
<feature type="transmembrane region" description="Helical" evidence="3">
    <location>
        <begin position="30"/>
        <end position="49"/>
    </location>
</feature>
<keyword evidence="5" id="KW-1185">Reference proteome</keyword>
<keyword evidence="4" id="KW-0282">Flagellum</keyword>
<feature type="compositionally biased region" description="Basic and acidic residues" evidence="2">
    <location>
        <begin position="225"/>
        <end position="238"/>
    </location>
</feature>
<evidence type="ECO:0000256" key="1">
    <source>
        <dbReference type="ARBA" id="ARBA00010690"/>
    </source>
</evidence>
<dbReference type="PANTHER" id="PTHR30531">
    <property type="entry name" value="FLAGELLAR BIOSYNTHETIC PROTEIN FLHB"/>
    <property type="match status" value="1"/>
</dbReference>
<dbReference type="InterPro" id="IPR006135">
    <property type="entry name" value="T3SS_substrate_exporter"/>
</dbReference>
<keyword evidence="4" id="KW-0969">Cilium</keyword>
<feature type="transmembrane region" description="Helical" evidence="3">
    <location>
        <begin position="89"/>
        <end position="110"/>
    </location>
</feature>
<sequence length="357" mass="38741">MSEGAEQDKSEKPTAFKLDRARKEGNVARGMDLGFFAALTAAVGFTWFASDRLTAVTGDGARRILAAVSVDATGGQTYAEIAALMVRPLLPVLIAAVGAVFALVLVLEFLQTGPVFSMKPLRFDFNRLNPAKGLKRVFSVRMLIETAKTVFKAALYIVVAGLAVRAAVEAAPALTSAQSLGVAVQASLSRLLAAACGAALLIVALDQGLARRDYLKRMRMSRRDIKREHRDREGDPRLRQKRKQLHGQFVQTSQSLKNLPGADMVIVNPVHFAVALRYDPAVGDAPVVVSRGSHALALRLRRMAFARSVPVIHAPALARRLYRGGALGRPIPEDAFREVADLYLSLDRNRRSGSLHD</sequence>
<dbReference type="SUPFAM" id="SSF160544">
    <property type="entry name" value="EscU C-terminal domain-like"/>
    <property type="match status" value="1"/>
</dbReference>
<dbReference type="InterPro" id="IPR029025">
    <property type="entry name" value="T3SS_substrate_exporter_C"/>
</dbReference>
<dbReference type="RefSeq" id="WP_354087518.1">
    <property type="nucleotide sequence ID" value="NZ_JBEPTF010000001.1"/>
</dbReference>
<dbReference type="EMBL" id="JBEPTF010000001">
    <property type="protein sequence ID" value="MET4682571.1"/>
    <property type="molecule type" value="Genomic_DNA"/>
</dbReference>
<keyword evidence="4" id="KW-0966">Cell projection</keyword>
<protein>
    <submittedName>
        <fullName evidence="4">Flagellar biosynthetic protein FlhB</fullName>
    </submittedName>
</protein>
<reference evidence="4 5" key="1">
    <citation type="submission" date="2024-06" db="EMBL/GenBank/DDBJ databases">
        <title>Sorghum-associated microbial communities from plants grown in Nebraska, USA.</title>
        <authorList>
            <person name="Schachtman D."/>
        </authorList>
    </citation>
    <scope>NUCLEOTIDE SEQUENCE [LARGE SCALE GENOMIC DNA]</scope>
    <source>
        <strain evidence="4 5">2814</strain>
    </source>
</reference>
<dbReference type="Proteomes" id="UP001549313">
    <property type="component" value="Unassembled WGS sequence"/>
</dbReference>
<accession>A0ABV2R7L3</accession>
<evidence type="ECO:0000313" key="5">
    <source>
        <dbReference type="Proteomes" id="UP001549313"/>
    </source>
</evidence>
<evidence type="ECO:0000256" key="3">
    <source>
        <dbReference type="SAM" id="Phobius"/>
    </source>
</evidence>
<organism evidence="4 5">
    <name type="scientific">Brevundimonas faecalis</name>
    <dbReference type="NCBI Taxonomy" id="947378"/>
    <lineage>
        <taxon>Bacteria</taxon>
        <taxon>Pseudomonadati</taxon>
        <taxon>Pseudomonadota</taxon>
        <taxon>Alphaproteobacteria</taxon>
        <taxon>Caulobacterales</taxon>
        <taxon>Caulobacteraceae</taxon>
        <taxon>Brevundimonas</taxon>
    </lineage>
</organism>
<dbReference type="Gene3D" id="3.40.1690.10">
    <property type="entry name" value="secretion proteins EscU"/>
    <property type="match status" value="1"/>
</dbReference>
<feature type="transmembrane region" description="Helical" evidence="3">
    <location>
        <begin position="188"/>
        <end position="210"/>
    </location>
</feature>
<evidence type="ECO:0000313" key="4">
    <source>
        <dbReference type="EMBL" id="MET4682571.1"/>
    </source>
</evidence>
<dbReference type="Pfam" id="PF01312">
    <property type="entry name" value="Bac_export_2"/>
    <property type="match status" value="1"/>
</dbReference>
<feature type="region of interest" description="Disordered" evidence="2">
    <location>
        <begin position="225"/>
        <end position="244"/>
    </location>
</feature>
<gene>
    <name evidence="4" type="ORF">ABIE19_000480</name>
</gene>
<comment type="similarity">
    <text evidence="1">Belongs to the type III secretion exporter family.</text>
</comment>
<evidence type="ECO:0000256" key="2">
    <source>
        <dbReference type="SAM" id="MobiDB-lite"/>
    </source>
</evidence>
<dbReference type="PRINTS" id="PR00950">
    <property type="entry name" value="TYPE3IMSPROT"/>
</dbReference>